<keyword evidence="2" id="KW-1185">Reference proteome</keyword>
<proteinExistence type="predicted"/>
<accession>A0A0G3GUB7</accession>
<dbReference type="Proteomes" id="UP000035368">
    <property type="component" value="Chromosome"/>
</dbReference>
<dbReference type="PATRIC" id="fig|1050174.4.peg.606"/>
<dbReference type="AlphaFoldDB" id="A0A0G3GUB7"/>
<evidence type="ECO:0000313" key="1">
    <source>
        <dbReference type="EMBL" id="AKK02477.1"/>
    </source>
</evidence>
<sequence length="102" mass="11914">MAIRQSGDFVQIIIMLRLKEEFTGFVGYDFWDHNVWSFPTSPELEYARSFSAYCLMGDPLVLQVSRDFPDEIARHSTWADISHQLKFSEVLEDRSFTIFQVG</sequence>
<evidence type="ECO:0000313" key="2">
    <source>
        <dbReference type="Proteomes" id="UP000035368"/>
    </source>
</evidence>
<organism evidence="1 2">
    <name type="scientific">Corynebacterium epidermidicanis</name>
    <dbReference type="NCBI Taxonomy" id="1050174"/>
    <lineage>
        <taxon>Bacteria</taxon>
        <taxon>Bacillati</taxon>
        <taxon>Actinomycetota</taxon>
        <taxon>Actinomycetes</taxon>
        <taxon>Mycobacteriales</taxon>
        <taxon>Corynebacteriaceae</taxon>
        <taxon>Corynebacterium</taxon>
    </lineage>
</organism>
<dbReference type="EMBL" id="CP011541">
    <property type="protein sequence ID" value="AKK02477.1"/>
    <property type="molecule type" value="Genomic_DNA"/>
</dbReference>
<name>A0A0G3GUB7_9CORY</name>
<protein>
    <submittedName>
        <fullName evidence="1">Uncharacterized protein</fullName>
    </submittedName>
</protein>
<dbReference type="RefSeq" id="WP_047239679.1">
    <property type="nucleotide sequence ID" value="NZ_CP011541.1"/>
</dbReference>
<gene>
    <name evidence="1" type="ORF">CEPID_02985</name>
</gene>
<reference evidence="1 2" key="1">
    <citation type="submission" date="2015-05" db="EMBL/GenBank/DDBJ databases">
        <title>Complete genome sequence of Corynebacterium epidermidicanis DSM 45586, isolated from the skin of a dog suffering from pruritus.</title>
        <authorList>
            <person name="Ruckert C."/>
            <person name="Albersmeier A."/>
            <person name="Winkler A."/>
            <person name="Tauch A."/>
        </authorList>
    </citation>
    <scope>NUCLEOTIDE SEQUENCE [LARGE SCALE GENOMIC DNA]</scope>
    <source>
        <strain evidence="1 2">DSM 45586</strain>
    </source>
</reference>
<dbReference type="KEGG" id="cei:CEPID_02985"/>